<gene>
    <name evidence="4" type="ORF">OW729_11195</name>
</gene>
<feature type="domain" description="Methyl-accepting transducer" evidence="3">
    <location>
        <begin position="22"/>
        <end position="191"/>
    </location>
</feature>
<sequence length="191" mass="20320">MAIPLYENGVIVGGLSVTSPFSNNLSELRETSCELDEAVNQTESASTSIANSAVNLATMVEDLSSKTTEANKEIKTIHEVTNLIKTIANQTNLLSLNAAIEAARAGEHGKGFSVVASEVKKLAQSTATNVNDISNKLTYIFSLVEGISDSVNTIMDLTQQQASSTQEISATMIELKSHIAKIKVIADDFKG</sequence>
<name>A0ABT4DA36_9CLOT</name>
<keyword evidence="5" id="KW-1185">Reference proteome</keyword>
<evidence type="ECO:0000259" key="3">
    <source>
        <dbReference type="PROSITE" id="PS50111"/>
    </source>
</evidence>
<dbReference type="InterPro" id="IPR004089">
    <property type="entry name" value="MCPsignal_dom"/>
</dbReference>
<reference evidence="4" key="1">
    <citation type="submission" date="2022-12" db="EMBL/GenBank/DDBJ databases">
        <title>Clostridium sp. nov., isolated from industrial wastewater.</title>
        <authorList>
            <person name="Jiayan W."/>
        </authorList>
    </citation>
    <scope>NUCLEOTIDE SEQUENCE</scope>
    <source>
        <strain evidence="4">ZC22-4</strain>
    </source>
</reference>
<protein>
    <submittedName>
        <fullName evidence="4">Methyl-accepting chemotaxis protein</fullName>
    </submittedName>
</protein>
<dbReference type="PROSITE" id="PS50111">
    <property type="entry name" value="CHEMOTAXIS_TRANSDUC_2"/>
    <property type="match status" value="1"/>
</dbReference>
<proteinExistence type="predicted"/>
<dbReference type="SMART" id="SM00283">
    <property type="entry name" value="MA"/>
    <property type="match status" value="1"/>
</dbReference>
<evidence type="ECO:0000256" key="1">
    <source>
        <dbReference type="ARBA" id="ARBA00023224"/>
    </source>
</evidence>
<keyword evidence="1 2" id="KW-0807">Transducer</keyword>
<dbReference type="SUPFAM" id="SSF58104">
    <property type="entry name" value="Methyl-accepting chemotaxis protein (MCP) signaling domain"/>
    <property type="match status" value="1"/>
</dbReference>
<dbReference type="PANTHER" id="PTHR32089">
    <property type="entry name" value="METHYL-ACCEPTING CHEMOTAXIS PROTEIN MCPB"/>
    <property type="match status" value="1"/>
</dbReference>
<evidence type="ECO:0000313" key="5">
    <source>
        <dbReference type="Proteomes" id="UP001144612"/>
    </source>
</evidence>
<comment type="caution">
    <text evidence="4">The sequence shown here is derived from an EMBL/GenBank/DDBJ whole genome shotgun (WGS) entry which is preliminary data.</text>
</comment>
<dbReference type="Pfam" id="PF00015">
    <property type="entry name" value="MCPsignal"/>
    <property type="match status" value="1"/>
</dbReference>
<organism evidence="4 5">
    <name type="scientific">Clostridium brassicae</name>
    <dbReference type="NCBI Taxonomy" id="2999072"/>
    <lineage>
        <taxon>Bacteria</taxon>
        <taxon>Bacillati</taxon>
        <taxon>Bacillota</taxon>
        <taxon>Clostridia</taxon>
        <taxon>Eubacteriales</taxon>
        <taxon>Clostridiaceae</taxon>
        <taxon>Clostridium</taxon>
    </lineage>
</organism>
<evidence type="ECO:0000313" key="4">
    <source>
        <dbReference type="EMBL" id="MCY6959170.1"/>
    </source>
</evidence>
<dbReference type="PANTHER" id="PTHR32089:SF112">
    <property type="entry name" value="LYSOZYME-LIKE PROTEIN-RELATED"/>
    <property type="match status" value="1"/>
</dbReference>
<dbReference type="Gene3D" id="1.10.287.950">
    <property type="entry name" value="Methyl-accepting chemotaxis protein"/>
    <property type="match status" value="1"/>
</dbReference>
<evidence type="ECO:0000256" key="2">
    <source>
        <dbReference type="PROSITE-ProRule" id="PRU00284"/>
    </source>
</evidence>
<dbReference type="EMBL" id="JAPQFJ010000011">
    <property type="protein sequence ID" value="MCY6959170.1"/>
    <property type="molecule type" value="Genomic_DNA"/>
</dbReference>
<dbReference type="Proteomes" id="UP001144612">
    <property type="component" value="Unassembled WGS sequence"/>
</dbReference>
<accession>A0ABT4DA36</accession>